<organism evidence="2 3">
    <name type="scientific">Etheostoma spectabile</name>
    <name type="common">orangethroat darter</name>
    <dbReference type="NCBI Taxonomy" id="54343"/>
    <lineage>
        <taxon>Eukaryota</taxon>
        <taxon>Metazoa</taxon>
        <taxon>Chordata</taxon>
        <taxon>Craniata</taxon>
        <taxon>Vertebrata</taxon>
        <taxon>Euteleostomi</taxon>
        <taxon>Actinopterygii</taxon>
        <taxon>Neopterygii</taxon>
        <taxon>Teleostei</taxon>
        <taxon>Neoteleostei</taxon>
        <taxon>Acanthomorphata</taxon>
        <taxon>Eupercaria</taxon>
        <taxon>Perciformes</taxon>
        <taxon>Percoidei</taxon>
        <taxon>Percidae</taxon>
        <taxon>Etheostomatinae</taxon>
        <taxon>Etheostoma</taxon>
    </lineage>
</organism>
<dbReference type="EMBL" id="VOFY01000024">
    <property type="protein sequence ID" value="KAA8579424.1"/>
    <property type="molecule type" value="Genomic_DNA"/>
</dbReference>
<evidence type="ECO:0000256" key="1">
    <source>
        <dbReference type="SAM" id="SignalP"/>
    </source>
</evidence>
<evidence type="ECO:0000313" key="2">
    <source>
        <dbReference type="EMBL" id="KAA8579424.1"/>
    </source>
</evidence>
<keyword evidence="3" id="KW-1185">Reference proteome</keyword>
<sequence>MSEELLLLLVEVCALLMYRLSSFICRRETAGVLEDSTSETLCLHLGDTLSPPWRHSNPSLTPSSTQRLRGWNRTVKTTLSFPESFKHRTCVYLAAGQLSEVRLQLLSDHGVDGHQAEDAGLPHAALRVVESGYDVRQQLVQRLLGDAFNGPGLHLDGGQVDGVVRGLHDGTEDLDALLRVDGGRQGGGRLLRCTHHLHNRLHDGELSVVLEAGRLIPQDLLQDPQGQRPDRAVLSGHFQQLQQSPPSVLGSPVPRLALGELLQQLPDQLQLLGRDGCRSRIINR</sequence>
<feature type="signal peptide" evidence="1">
    <location>
        <begin position="1"/>
        <end position="22"/>
    </location>
</feature>
<dbReference type="AlphaFoldDB" id="A0A5J5CC11"/>
<evidence type="ECO:0000313" key="3">
    <source>
        <dbReference type="Proteomes" id="UP000327493"/>
    </source>
</evidence>
<feature type="chain" id="PRO_5023892218" description="Secreted protein" evidence="1">
    <location>
        <begin position="23"/>
        <end position="284"/>
    </location>
</feature>
<comment type="caution">
    <text evidence="2">The sequence shown here is derived from an EMBL/GenBank/DDBJ whole genome shotgun (WGS) entry which is preliminary data.</text>
</comment>
<gene>
    <name evidence="2" type="ORF">FQN60_006517</name>
</gene>
<keyword evidence="1" id="KW-0732">Signal</keyword>
<evidence type="ECO:0008006" key="4">
    <source>
        <dbReference type="Google" id="ProtNLM"/>
    </source>
</evidence>
<name>A0A5J5CC11_9PERO</name>
<proteinExistence type="predicted"/>
<protein>
    <recommendedName>
        <fullName evidence="4">Secreted protein</fullName>
    </recommendedName>
</protein>
<dbReference type="Proteomes" id="UP000327493">
    <property type="component" value="Chromosome 24"/>
</dbReference>
<reference evidence="2 3" key="1">
    <citation type="submission" date="2019-08" db="EMBL/GenBank/DDBJ databases">
        <title>A chromosome-level genome assembly, high-density linkage maps, and genome scans reveal the genomic architecture of hybrid incompatibilities underlying speciation via character displacement in darters (Percidae: Etheostominae).</title>
        <authorList>
            <person name="Moran R.L."/>
            <person name="Catchen J.M."/>
            <person name="Fuller R.C."/>
        </authorList>
    </citation>
    <scope>NUCLEOTIDE SEQUENCE [LARGE SCALE GENOMIC DNA]</scope>
    <source>
        <strain evidence="2">EspeVRDwgs_2016</strain>
        <tissue evidence="2">Muscle</tissue>
    </source>
</reference>
<accession>A0A5J5CC11</accession>